<feature type="compositionally biased region" description="Basic and acidic residues" evidence="1">
    <location>
        <begin position="451"/>
        <end position="467"/>
    </location>
</feature>
<evidence type="ECO:0000313" key="4">
    <source>
        <dbReference type="Proteomes" id="UP001283361"/>
    </source>
</evidence>
<dbReference type="CDD" id="cd01650">
    <property type="entry name" value="RT_nLTR_like"/>
    <property type="match status" value="1"/>
</dbReference>
<feature type="compositionally biased region" description="Polar residues" evidence="1">
    <location>
        <begin position="13"/>
        <end position="25"/>
    </location>
</feature>
<dbReference type="PANTHER" id="PTHR47027:SF25">
    <property type="entry name" value="REVERSE TRANSCRIPTASE DOMAIN-CONTAINING PROTEIN"/>
    <property type="match status" value="1"/>
</dbReference>
<comment type="caution">
    <text evidence="3">The sequence shown here is derived from an EMBL/GenBank/DDBJ whole genome shotgun (WGS) entry which is preliminary data.</text>
</comment>
<dbReference type="Proteomes" id="UP001283361">
    <property type="component" value="Unassembled WGS sequence"/>
</dbReference>
<protein>
    <recommendedName>
        <fullName evidence="2">Reverse transcriptase domain-containing protein</fullName>
    </recommendedName>
</protein>
<dbReference type="GO" id="GO:0003824">
    <property type="term" value="F:catalytic activity"/>
    <property type="evidence" value="ECO:0007669"/>
    <property type="project" value="InterPro"/>
</dbReference>
<dbReference type="SUPFAM" id="SSF56672">
    <property type="entry name" value="DNA/RNA polymerases"/>
    <property type="match status" value="1"/>
</dbReference>
<feature type="compositionally biased region" description="Polar residues" evidence="1">
    <location>
        <begin position="944"/>
        <end position="953"/>
    </location>
</feature>
<dbReference type="InterPro" id="IPR005135">
    <property type="entry name" value="Endo/exonuclease/phosphatase"/>
</dbReference>
<evidence type="ECO:0000256" key="1">
    <source>
        <dbReference type="SAM" id="MobiDB-lite"/>
    </source>
</evidence>
<dbReference type="EMBL" id="JAWDGP010003325">
    <property type="protein sequence ID" value="KAK3775415.1"/>
    <property type="molecule type" value="Genomic_DNA"/>
</dbReference>
<feature type="domain" description="Reverse transcriptase" evidence="2">
    <location>
        <begin position="614"/>
        <end position="884"/>
    </location>
</feature>
<dbReference type="AlphaFoldDB" id="A0AAE0ZTS9"/>
<feature type="region of interest" description="Disordered" evidence="1">
    <location>
        <begin position="941"/>
        <end position="980"/>
    </location>
</feature>
<gene>
    <name evidence="3" type="ORF">RRG08_007149</name>
</gene>
<dbReference type="Pfam" id="PF00078">
    <property type="entry name" value="RVT_1"/>
    <property type="match status" value="1"/>
</dbReference>
<feature type="region of interest" description="Disordered" evidence="1">
    <location>
        <begin position="438"/>
        <end position="467"/>
    </location>
</feature>
<dbReference type="PANTHER" id="PTHR47027">
    <property type="entry name" value="REVERSE TRANSCRIPTASE DOMAIN-CONTAINING PROTEIN"/>
    <property type="match status" value="1"/>
</dbReference>
<evidence type="ECO:0000313" key="3">
    <source>
        <dbReference type="EMBL" id="KAK3775415.1"/>
    </source>
</evidence>
<dbReference type="Gene3D" id="3.60.10.10">
    <property type="entry name" value="Endonuclease/exonuclease/phosphatase"/>
    <property type="match status" value="1"/>
</dbReference>
<dbReference type="InterPro" id="IPR036691">
    <property type="entry name" value="Endo/exonu/phosph_ase_sf"/>
</dbReference>
<feature type="compositionally biased region" description="Basic and acidic residues" evidence="1">
    <location>
        <begin position="954"/>
        <end position="980"/>
    </location>
</feature>
<sequence>MGLTTPPRKKGSVTETRTDSQSLLSTLGEDGDSDSAPELMMARGEQIVNRFFLPWRGADSQPLLSTLGEDGDSDSAPELMMARGESRKDLSDRTPSSSARSLRMASWNVRTLYEAGKCVQATREMQRYRLDILGVSETHWIQSGQKKLRSGELVLFSGKEEGIHEEGVAVILSKRVQRTLRGWEAHGSRLLLASFSSSNRGININILQLYAPTNAASEEEKEEFYDHLQRITEKLPRKDVNIIMGDANAKVGSDNISYEEVMGKQGLGVINDNGERFADFCSLQDLVIGGTIFPHKDIHKATWVSPDLGTENQIDHICISRKFRRSLQDVRVFRGADIGSDHHLVIATFQLKLKRYSRNPTTKRLKFQVNLLQGNKITDFGITLKNRFQPLEHLDEDMETYWSQVKDSFISTCKEVLGEKDYKHKDWISQESLNRLSERREKKAAVNNSRTRNEKEAAQREYSDAAKEVKRSIKNDKEAFTNELAERAEKAAQGGHMRTLYEITKVLAGKRKNTEMPVKDAEGNTIFSQELQMTRWVEHFESLLNRPPPIEPPEILPARNDLDINCDPPTLEEIENAVSLLNSKKAAGPDYIPPEALKADSKVSSTILHGLFEKIWTEEKYPNDWKEGHLVKIPKKGDLSNCNNYRGITLLPIPGKVFTRILLERIKETVDGQLRDNQAGFRKNRSCTDQIAALRIIVEQSIEWNSPLLVNFIDFEKAFDSIDRDTLWKLLRHYGIPPKIVTLIQKMYDGTSCKVLHEGRLTDSFQIKTGVRQGCLLSPFLFILAVDWLMKESTSGSRNGFQWTLWTQLDDLDFADDIALVSHNHSQMQDKTSTVNQLSGSIGLRIHPGKSKMLKIKTEDIQAITVGGKPLEVVENFTYLGSVIDHSGGTAADKEFETRSCGTEQDSAQCYFLPDNTEKMEMAGAHSQKAKKQHYKTILAVEPSRQTEQGKTTDNMEKKFGRGDEGKWSLMERHYTDGSG</sequence>
<evidence type="ECO:0000259" key="2">
    <source>
        <dbReference type="PROSITE" id="PS50878"/>
    </source>
</evidence>
<organism evidence="3 4">
    <name type="scientific">Elysia crispata</name>
    <name type="common">lettuce slug</name>
    <dbReference type="NCBI Taxonomy" id="231223"/>
    <lineage>
        <taxon>Eukaryota</taxon>
        <taxon>Metazoa</taxon>
        <taxon>Spiralia</taxon>
        <taxon>Lophotrochozoa</taxon>
        <taxon>Mollusca</taxon>
        <taxon>Gastropoda</taxon>
        <taxon>Heterobranchia</taxon>
        <taxon>Euthyneura</taxon>
        <taxon>Panpulmonata</taxon>
        <taxon>Sacoglossa</taxon>
        <taxon>Placobranchoidea</taxon>
        <taxon>Plakobranchidae</taxon>
        <taxon>Elysia</taxon>
    </lineage>
</organism>
<accession>A0AAE0ZTS9</accession>
<reference evidence="3" key="1">
    <citation type="journal article" date="2023" name="G3 (Bethesda)">
        <title>A reference genome for the long-term kleptoplast-retaining sea slug Elysia crispata morphotype clarki.</title>
        <authorList>
            <person name="Eastman K.E."/>
            <person name="Pendleton A.L."/>
            <person name="Shaikh M.A."/>
            <person name="Suttiyut T."/>
            <person name="Ogas R."/>
            <person name="Tomko P."/>
            <person name="Gavelis G."/>
            <person name="Widhalm J.R."/>
            <person name="Wisecaver J.H."/>
        </authorList>
    </citation>
    <scope>NUCLEOTIDE SEQUENCE</scope>
    <source>
        <strain evidence="3">ECLA1</strain>
    </source>
</reference>
<name>A0AAE0ZTS9_9GAST</name>
<proteinExistence type="predicted"/>
<feature type="region of interest" description="Disordered" evidence="1">
    <location>
        <begin position="1"/>
        <end position="37"/>
    </location>
</feature>
<dbReference type="CDD" id="cd09076">
    <property type="entry name" value="L1-EN"/>
    <property type="match status" value="1"/>
</dbReference>
<dbReference type="InterPro" id="IPR043502">
    <property type="entry name" value="DNA/RNA_pol_sf"/>
</dbReference>
<dbReference type="Pfam" id="PF03372">
    <property type="entry name" value="Exo_endo_phos"/>
    <property type="match status" value="1"/>
</dbReference>
<dbReference type="SUPFAM" id="SSF56219">
    <property type="entry name" value="DNase I-like"/>
    <property type="match status" value="1"/>
</dbReference>
<dbReference type="PROSITE" id="PS50878">
    <property type="entry name" value="RT_POL"/>
    <property type="match status" value="1"/>
</dbReference>
<keyword evidence="4" id="KW-1185">Reference proteome</keyword>
<dbReference type="InterPro" id="IPR000477">
    <property type="entry name" value="RT_dom"/>
</dbReference>